<evidence type="ECO:0000256" key="8">
    <source>
        <dbReference type="ARBA" id="ARBA00083243"/>
    </source>
</evidence>
<dbReference type="GO" id="GO:0003677">
    <property type="term" value="F:DNA binding"/>
    <property type="evidence" value="ECO:0007669"/>
    <property type="project" value="UniProtKB-KW"/>
</dbReference>
<evidence type="ECO:0000256" key="1">
    <source>
        <dbReference type="ARBA" id="ARBA00009437"/>
    </source>
</evidence>
<evidence type="ECO:0000256" key="6">
    <source>
        <dbReference type="ARBA" id="ARBA00054626"/>
    </source>
</evidence>
<dbReference type="InterPro" id="IPR036388">
    <property type="entry name" value="WH-like_DNA-bd_sf"/>
</dbReference>
<comment type="function">
    <text evidence="6">Transcriptional regulator of the ttuABCDE tartrate utilization operon.</text>
</comment>
<evidence type="ECO:0000313" key="11">
    <source>
        <dbReference type="Proteomes" id="UP000519897"/>
    </source>
</evidence>
<dbReference type="RefSeq" id="WP_165133898.1">
    <property type="nucleotide sequence ID" value="NZ_CP049250.1"/>
</dbReference>
<comment type="caution">
    <text evidence="10">The sequence shown here is derived from an EMBL/GenBank/DDBJ whole genome shotgun (WGS) entry which is preliminary data.</text>
</comment>
<feature type="domain" description="HTH lysR-type" evidence="9">
    <location>
        <begin position="5"/>
        <end position="62"/>
    </location>
</feature>
<dbReference type="InterPro" id="IPR005119">
    <property type="entry name" value="LysR_subst-bd"/>
</dbReference>
<dbReference type="PRINTS" id="PR00039">
    <property type="entry name" value="HTHLYSR"/>
</dbReference>
<evidence type="ECO:0000256" key="2">
    <source>
        <dbReference type="ARBA" id="ARBA00023015"/>
    </source>
</evidence>
<dbReference type="PANTHER" id="PTHR30346">
    <property type="entry name" value="TRANSCRIPTIONAL DUAL REGULATOR HCAR-RELATED"/>
    <property type="match status" value="1"/>
</dbReference>
<evidence type="ECO:0000256" key="7">
    <source>
        <dbReference type="ARBA" id="ARBA00067332"/>
    </source>
</evidence>
<proteinExistence type="inferred from homology"/>
<dbReference type="Gene3D" id="3.40.190.10">
    <property type="entry name" value="Periplasmic binding protein-like II"/>
    <property type="match status" value="2"/>
</dbReference>
<keyword evidence="3" id="KW-0238">DNA-binding</keyword>
<dbReference type="Pfam" id="PF03466">
    <property type="entry name" value="LysR_substrate"/>
    <property type="match status" value="1"/>
</dbReference>
<dbReference type="PROSITE" id="PS50931">
    <property type="entry name" value="HTH_LYSR"/>
    <property type="match status" value="1"/>
</dbReference>
<dbReference type="AlphaFoldDB" id="A0A7W6LIP8"/>
<dbReference type="Pfam" id="PF00126">
    <property type="entry name" value="HTH_1"/>
    <property type="match status" value="1"/>
</dbReference>
<dbReference type="SUPFAM" id="SSF46785">
    <property type="entry name" value="Winged helix' DNA-binding domain"/>
    <property type="match status" value="1"/>
</dbReference>
<keyword evidence="4" id="KW-0010">Activator</keyword>
<keyword evidence="11" id="KW-1185">Reference proteome</keyword>
<dbReference type="GO" id="GO:0003700">
    <property type="term" value="F:DNA-binding transcription factor activity"/>
    <property type="evidence" value="ECO:0007669"/>
    <property type="project" value="InterPro"/>
</dbReference>
<accession>A0A7W6LIP8</accession>
<gene>
    <name evidence="10" type="ORF">GGQ72_003429</name>
</gene>
<keyword evidence="5" id="KW-0804">Transcription</keyword>
<evidence type="ECO:0000256" key="3">
    <source>
        <dbReference type="ARBA" id="ARBA00023125"/>
    </source>
</evidence>
<dbReference type="PANTHER" id="PTHR30346:SF26">
    <property type="entry name" value="HYDROGEN PEROXIDE-INDUCIBLE GENES ACTIVATOR"/>
    <property type="match status" value="1"/>
</dbReference>
<sequence>MPFRPTHRQLEYLVALDATRHFGRAAERCHVSQPTLSVQLALLEKQLDVSLIERTPGAITLSPVGHQIAAAARTILSTLDEIVAIATSGRDNLGGLIRLGVVPTFGPYLLPSVLPQLHEAYPTLRLHVREDRPAFLEDQVLNGAIDCALGQKPQNEDIFAFEQICVERIFLGVSSRHRLADRKTVALKDLKSETLLTLGKGHRLLENVRELATVSGAIMAEDYEGTSLDTLRQMVSIEMGLSLFPELYALSEMMREPSIVLKEISDWPAHREIGFFWRRTSARSAHFQTLAGRTREVAQQKLRQ</sequence>
<dbReference type="InterPro" id="IPR000847">
    <property type="entry name" value="LysR_HTH_N"/>
</dbReference>
<protein>
    <recommendedName>
        <fullName evidence="7">HTH-type transcriptional regulator TtuA</fullName>
    </recommendedName>
    <alternativeName>
        <fullName evidence="8">Tartrate utilization transcriptional regulator</fullName>
    </alternativeName>
</protein>
<evidence type="ECO:0000313" key="10">
    <source>
        <dbReference type="EMBL" id="MBB4144872.1"/>
    </source>
</evidence>
<reference evidence="10 11" key="1">
    <citation type="submission" date="2020-08" db="EMBL/GenBank/DDBJ databases">
        <title>Genomic Encyclopedia of Type Strains, Phase IV (KMG-IV): sequencing the most valuable type-strain genomes for metagenomic binning, comparative biology and taxonomic classification.</title>
        <authorList>
            <person name="Goeker M."/>
        </authorList>
    </citation>
    <scope>NUCLEOTIDE SEQUENCE [LARGE SCALE GENOMIC DNA]</scope>
    <source>
        <strain evidence="10 11">DSM 29514</strain>
    </source>
</reference>
<dbReference type="Gene3D" id="1.10.10.10">
    <property type="entry name" value="Winged helix-like DNA-binding domain superfamily/Winged helix DNA-binding domain"/>
    <property type="match status" value="1"/>
</dbReference>
<dbReference type="CDD" id="cd08411">
    <property type="entry name" value="PBP2_OxyR"/>
    <property type="match status" value="1"/>
</dbReference>
<dbReference type="Proteomes" id="UP000519897">
    <property type="component" value="Unassembled WGS sequence"/>
</dbReference>
<name>A0A7W6LIP8_9HYPH</name>
<keyword evidence="2" id="KW-0805">Transcription regulation</keyword>
<dbReference type="GO" id="GO:0032993">
    <property type="term" value="C:protein-DNA complex"/>
    <property type="evidence" value="ECO:0007669"/>
    <property type="project" value="TreeGrafter"/>
</dbReference>
<evidence type="ECO:0000259" key="9">
    <source>
        <dbReference type="PROSITE" id="PS50931"/>
    </source>
</evidence>
<dbReference type="EMBL" id="JACIEC010000004">
    <property type="protein sequence ID" value="MBB4144872.1"/>
    <property type="molecule type" value="Genomic_DNA"/>
</dbReference>
<dbReference type="SUPFAM" id="SSF53850">
    <property type="entry name" value="Periplasmic binding protein-like II"/>
    <property type="match status" value="1"/>
</dbReference>
<comment type="similarity">
    <text evidence="1">Belongs to the LysR transcriptional regulatory family.</text>
</comment>
<organism evidence="10 11">
    <name type="scientific">Rhizobium rhizoryzae</name>
    <dbReference type="NCBI Taxonomy" id="451876"/>
    <lineage>
        <taxon>Bacteria</taxon>
        <taxon>Pseudomonadati</taxon>
        <taxon>Pseudomonadota</taxon>
        <taxon>Alphaproteobacteria</taxon>
        <taxon>Hyphomicrobiales</taxon>
        <taxon>Rhizobiaceae</taxon>
        <taxon>Rhizobium/Agrobacterium group</taxon>
        <taxon>Rhizobium</taxon>
    </lineage>
</organism>
<evidence type="ECO:0000256" key="5">
    <source>
        <dbReference type="ARBA" id="ARBA00023163"/>
    </source>
</evidence>
<dbReference type="FunFam" id="1.10.10.10:FF:000001">
    <property type="entry name" value="LysR family transcriptional regulator"/>
    <property type="match status" value="1"/>
</dbReference>
<evidence type="ECO:0000256" key="4">
    <source>
        <dbReference type="ARBA" id="ARBA00023159"/>
    </source>
</evidence>
<dbReference type="InterPro" id="IPR036390">
    <property type="entry name" value="WH_DNA-bd_sf"/>
</dbReference>